<dbReference type="eggNOG" id="COG0236">
    <property type="taxonomic scope" value="Bacteria"/>
</dbReference>
<reference evidence="2 3" key="1">
    <citation type="journal article" date="2010" name="Stand. Genomic Sci.">
        <title>Complete genome sequence of Haliangium ochraceum type strain (SMP-2).</title>
        <authorList>
            <consortium name="US DOE Joint Genome Institute (JGI-PGF)"/>
            <person name="Ivanova N."/>
            <person name="Daum C."/>
            <person name="Lang E."/>
            <person name="Abt B."/>
            <person name="Kopitz M."/>
            <person name="Saunders E."/>
            <person name="Lapidus A."/>
            <person name="Lucas S."/>
            <person name="Glavina Del Rio T."/>
            <person name="Nolan M."/>
            <person name="Tice H."/>
            <person name="Copeland A."/>
            <person name="Cheng J.F."/>
            <person name="Chen F."/>
            <person name="Bruce D."/>
            <person name="Goodwin L."/>
            <person name="Pitluck S."/>
            <person name="Mavromatis K."/>
            <person name="Pati A."/>
            <person name="Mikhailova N."/>
            <person name="Chen A."/>
            <person name="Palaniappan K."/>
            <person name="Land M."/>
            <person name="Hauser L."/>
            <person name="Chang Y.J."/>
            <person name="Jeffries C.D."/>
            <person name="Detter J.C."/>
            <person name="Brettin T."/>
            <person name="Rohde M."/>
            <person name="Goker M."/>
            <person name="Bristow J."/>
            <person name="Markowitz V."/>
            <person name="Eisen J.A."/>
            <person name="Hugenholtz P."/>
            <person name="Kyrpides N.C."/>
            <person name="Klenk H.P."/>
        </authorList>
    </citation>
    <scope>NUCLEOTIDE SEQUENCE [LARGE SCALE GENOMIC DNA]</scope>
    <source>
        <strain evidence="3">DSM 14365 / CIP 107738 / JCM 11303 / AJ 13395 / SMP-2</strain>
    </source>
</reference>
<dbReference type="Proteomes" id="UP000001880">
    <property type="component" value="Chromosome"/>
</dbReference>
<dbReference type="InterPro" id="IPR009081">
    <property type="entry name" value="PP-bd_ACP"/>
</dbReference>
<proteinExistence type="predicted"/>
<dbReference type="KEGG" id="hoh:Hoch_2945"/>
<gene>
    <name evidence="2" type="ordered locus">Hoch_2945</name>
</gene>
<dbReference type="OrthoDB" id="9804551at2"/>
<dbReference type="InterPro" id="IPR036736">
    <property type="entry name" value="ACP-like_sf"/>
</dbReference>
<dbReference type="HOGENOM" id="CLU_108696_21_2_7"/>
<evidence type="ECO:0000259" key="1">
    <source>
        <dbReference type="PROSITE" id="PS50075"/>
    </source>
</evidence>
<protein>
    <submittedName>
        <fullName evidence="2">Phosphopantetheine-binding protein</fullName>
    </submittedName>
</protein>
<feature type="domain" description="Carrier" evidence="1">
    <location>
        <begin position="1"/>
        <end position="75"/>
    </location>
</feature>
<organism evidence="2 3">
    <name type="scientific">Haliangium ochraceum (strain DSM 14365 / JCM 11303 / SMP-2)</name>
    <dbReference type="NCBI Taxonomy" id="502025"/>
    <lineage>
        <taxon>Bacteria</taxon>
        <taxon>Pseudomonadati</taxon>
        <taxon>Myxococcota</taxon>
        <taxon>Polyangia</taxon>
        <taxon>Haliangiales</taxon>
        <taxon>Kofleriaceae</taxon>
        <taxon>Haliangium</taxon>
    </lineage>
</organism>
<dbReference type="Gene3D" id="1.10.1200.10">
    <property type="entry name" value="ACP-like"/>
    <property type="match status" value="1"/>
</dbReference>
<dbReference type="RefSeq" id="WP_012828060.1">
    <property type="nucleotide sequence ID" value="NC_013440.1"/>
</dbReference>
<dbReference type="STRING" id="502025.Hoch_2945"/>
<dbReference type="AlphaFoldDB" id="D0LPU6"/>
<dbReference type="Pfam" id="PF00550">
    <property type="entry name" value="PP-binding"/>
    <property type="match status" value="1"/>
</dbReference>
<keyword evidence="3" id="KW-1185">Reference proteome</keyword>
<dbReference type="EMBL" id="CP001804">
    <property type="protein sequence ID" value="ACY15459.1"/>
    <property type="molecule type" value="Genomic_DNA"/>
</dbReference>
<evidence type="ECO:0000313" key="2">
    <source>
        <dbReference type="EMBL" id="ACY15459.1"/>
    </source>
</evidence>
<sequence>MNKEDILSLLELADVRLKHTEVDYHKPLTHQGLDSLDMTNLLFQIENRYDLTISAEEASKLRTVENLVDYVRARAAPK</sequence>
<evidence type="ECO:0000313" key="3">
    <source>
        <dbReference type="Proteomes" id="UP000001880"/>
    </source>
</evidence>
<accession>D0LPU6</accession>
<dbReference type="SUPFAM" id="SSF47336">
    <property type="entry name" value="ACP-like"/>
    <property type="match status" value="1"/>
</dbReference>
<dbReference type="PROSITE" id="PS50075">
    <property type="entry name" value="CARRIER"/>
    <property type="match status" value="1"/>
</dbReference>
<name>D0LPU6_HALO1</name>